<dbReference type="AlphaFoldDB" id="A0A4Q7UZH4"/>
<name>A0A4Q7UZH4_PSEST</name>
<feature type="region of interest" description="Disordered" evidence="1">
    <location>
        <begin position="60"/>
        <end position="84"/>
    </location>
</feature>
<evidence type="ECO:0000256" key="1">
    <source>
        <dbReference type="SAM" id="MobiDB-lite"/>
    </source>
</evidence>
<protein>
    <submittedName>
        <fullName evidence="2">Uncharacterized protein</fullName>
    </submittedName>
</protein>
<keyword evidence="3" id="KW-1185">Reference proteome</keyword>
<accession>A0A4Q7UZH4</accession>
<evidence type="ECO:0000313" key="3">
    <source>
        <dbReference type="Proteomes" id="UP000291591"/>
    </source>
</evidence>
<dbReference type="Proteomes" id="UP000291591">
    <property type="component" value="Unassembled WGS sequence"/>
</dbReference>
<proteinExistence type="predicted"/>
<sequence length="171" mass="18971">MTDEFNLRALIREVAESSTTPDPVQLADEVARRIGPKQRAEALAQALPIVVRNVVSLTRSPITPDGHTRSERHDRPAARGSSKVAGIRDTWRRMLRDRIAVGPDQSDWKFLGECTVSDLEYAATIREEHARQNAARAVQFRELAERMQRNGVGTVADLPAHDLDDALGRAA</sequence>
<dbReference type="RefSeq" id="WP_130291690.1">
    <property type="nucleotide sequence ID" value="NZ_SHKL01000001.1"/>
</dbReference>
<gene>
    <name evidence="2" type="ORF">EV383_4482</name>
</gene>
<evidence type="ECO:0000313" key="2">
    <source>
        <dbReference type="EMBL" id="RZT87557.1"/>
    </source>
</evidence>
<reference evidence="2 3" key="1">
    <citation type="submission" date="2019-02" db="EMBL/GenBank/DDBJ databases">
        <title>Sequencing the genomes of 1000 actinobacteria strains.</title>
        <authorList>
            <person name="Klenk H.-P."/>
        </authorList>
    </citation>
    <scope>NUCLEOTIDE SEQUENCE [LARGE SCALE GENOMIC DNA]</scope>
    <source>
        <strain evidence="2 3">DSM 45779</strain>
    </source>
</reference>
<organism evidence="2 3">
    <name type="scientific">Pseudonocardia sediminis</name>
    <dbReference type="NCBI Taxonomy" id="1397368"/>
    <lineage>
        <taxon>Bacteria</taxon>
        <taxon>Bacillati</taxon>
        <taxon>Actinomycetota</taxon>
        <taxon>Actinomycetes</taxon>
        <taxon>Pseudonocardiales</taxon>
        <taxon>Pseudonocardiaceae</taxon>
        <taxon>Pseudonocardia</taxon>
    </lineage>
</organism>
<dbReference type="OrthoDB" id="9936713at2"/>
<comment type="caution">
    <text evidence="2">The sequence shown here is derived from an EMBL/GenBank/DDBJ whole genome shotgun (WGS) entry which is preliminary data.</text>
</comment>
<dbReference type="EMBL" id="SHKL01000001">
    <property type="protein sequence ID" value="RZT87557.1"/>
    <property type="molecule type" value="Genomic_DNA"/>
</dbReference>
<feature type="compositionally biased region" description="Basic and acidic residues" evidence="1">
    <location>
        <begin position="66"/>
        <end position="77"/>
    </location>
</feature>